<evidence type="ECO:0000256" key="5">
    <source>
        <dbReference type="ARBA" id="ARBA00022679"/>
    </source>
</evidence>
<dbReference type="AlphaFoldDB" id="A0A2N7X0X5"/>
<evidence type="ECO:0000256" key="15">
    <source>
        <dbReference type="ARBA" id="ARBA00054296"/>
    </source>
</evidence>
<evidence type="ECO:0000256" key="16">
    <source>
        <dbReference type="ARBA" id="ARBA00067833"/>
    </source>
</evidence>
<keyword evidence="24" id="KW-1185">Reference proteome</keyword>
<dbReference type="FunFam" id="3.40.50.300:FF:000527">
    <property type="entry name" value="Tyrosine-protein kinase etk"/>
    <property type="match status" value="1"/>
</dbReference>
<gene>
    <name evidence="23" type="ORF">C0Z20_18005</name>
</gene>
<comment type="subcellular location">
    <subcellularLocation>
        <location evidence="1">Cell inner membrane</location>
        <topology evidence="1">Multi-pass membrane protein</topology>
    </subcellularLocation>
</comment>
<evidence type="ECO:0000256" key="1">
    <source>
        <dbReference type="ARBA" id="ARBA00004429"/>
    </source>
</evidence>
<dbReference type="Gene3D" id="1.10.287.1490">
    <property type="match status" value="1"/>
</dbReference>
<dbReference type="SUPFAM" id="SSF57997">
    <property type="entry name" value="Tropomyosin"/>
    <property type="match status" value="1"/>
</dbReference>
<dbReference type="Pfam" id="PF23607">
    <property type="entry name" value="WZC_N"/>
    <property type="match status" value="1"/>
</dbReference>
<evidence type="ECO:0000256" key="19">
    <source>
        <dbReference type="SAM" id="Phobius"/>
    </source>
</evidence>
<reference evidence="23 24" key="1">
    <citation type="submission" date="2018-01" db="EMBL/GenBank/DDBJ databases">
        <title>Whole genome analyses suggest that Burkholderia sensu lato contains two further novel genera in the rhizoxinica-symbiotica group Mycetohabitans gen. nov., and Trinickia gen. nov.: implications for the evolution of diazotrophy and nodulation in the Burkholderiaceae.</title>
        <authorList>
            <person name="Estrada-de los Santos P."/>
            <person name="Palmer M."/>
            <person name="Chavez-Ramirez B."/>
            <person name="Beukes C."/>
            <person name="Steenkamp E.T."/>
            <person name="Hirsch A.M."/>
            <person name="Manyaka P."/>
            <person name="Maluk M."/>
            <person name="Lafos M."/>
            <person name="Crook M."/>
            <person name="Gross E."/>
            <person name="Simon M.F."/>
            <person name="Bueno dos Reis Junior F."/>
            <person name="Poole P.S."/>
            <person name="Venter S.N."/>
            <person name="James E.K."/>
        </authorList>
    </citation>
    <scope>NUCLEOTIDE SEQUENCE [LARGE SCALE GENOMIC DNA]</scope>
    <source>
        <strain evidence="23 24">JPY 581</strain>
    </source>
</reference>
<dbReference type="Gene3D" id="3.40.50.300">
    <property type="entry name" value="P-loop containing nucleotide triphosphate hydrolases"/>
    <property type="match status" value="1"/>
</dbReference>
<feature type="domain" description="Polysaccharide chain length determinant N-terminal" evidence="20">
    <location>
        <begin position="16"/>
        <end position="116"/>
    </location>
</feature>
<feature type="domain" description="Tyrosine-protein kinase G-rich" evidence="22">
    <location>
        <begin position="398"/>
        <end position="479"/>
    </location>
</feature>
<dbReference type="Pfam" id="PF02706">
    <property type="entry name" value="Wzz"/>
    <property type="match status" value="1"/>
</dbReference>
<comment type="catalytic activity">
    <reaction evidence="14">
        <text>L-tyrosyl-[protein] + ATP = O-phospho-L-tyrosyl-[protein] + ADP + H(+)</text>
        <dbReference type="Rhea" id="RHEA:10596"/>
        <dbReference type="Rhea" id="RHEA-COMP:10136"/>
        <dbReference type="Rhea" id="RHEA-COMP:20101"/>
        <dbReference type="ChEBI" id="CHEBI:15378"/>
        <dbReference type="ChEBI" id="CHEBI:30616"/>
        <dbReference type="ChEBI" id="CHEBI:46858"/>
        <dbReference type="ChEBI" id="CHEBI:61978"/>
        <dbReference type="ChEBI" id="CHEBI:456216"/>
    </reaction>
</comment>
<dbReference type="RefSeq" id="WP_026229998.1">
    <property type="nucleotide sequence ID" value="NZ_KB890187.1"/>
</dbReference>
<evidence type="ECO:0000256" key="10">
    <source>
        <dbReference type="ARBA" id="ARBA00022989"/>
    </source>
</evidence>
<keyword evidence="6 19" id="KW-0812">Transmembrane</keyword>
<comment type="caution">
    <text evidence="23">The sequence shown here is derived from an EMBL/GenBank/DDBJ whole genome shotgun (WGS) entry which is preliminary data.</text>
</comment>
<evidence type="ECO:0000313" key="24">
    <source>
        <dbReference type="Proteomes" id="UP000235777"/>
    </source>
</evidence>
<dbReference type="InterPro" id="IPR005700">
    <property type="entry name" value="EPS_ExoP-like"/>
</dbReference>
<feature type="domain" description="AAA" evidence="21">
    <location>
        <begin position="566"/>
        <end position="679"/>
    </location>
</feature>
<dbReference type="InterPro" id="IPR050445">
    <property type="entry name" value="Bact_polysacc_biosynth/exp"/>
</dbReference>
<keyword evidence="11 19" id="KW-0472">Membrane</keyword>
<evidence type="ECO:0000259" key="20">
    <source>
        <dbReference type="Pfam" id="PF02706"/>
    </source>
</evidence>
<evidence type="ECO:0000256" key="4">
    <source>
        <dbReference type="ARBA" id="ARBA00022519"/>
    </source>
</evidence>
<dbReference type="Pfam" id="PF13807">
    <property type="entry name" value="GNVR"/>
    <property type="match status" value="1"/>
</dbReference>
<dbReference type="GO" id="GO:0042802">
    <property type="term" value="F:identical protein binding"/>
    <property type="evidence" value="ECO:0007669"/>
    <property type="project" value="UniProtKB-ARBA"/>
</dbReference>
<keyword evidence="13" id="KW-0270">Exopolysaccharide synthesis</keyword>
<feature type="transmembrane region" description="Helical" evidence="19">
    <location>
        <begin position="456"/>
        <end position="476"/>
    </location>
</feature>
<keyword evidence="4" id="KW-0997">Cell inner membrane</keyword>
<evidence type="ECO:0000256" key="3">
    <source>
        <dbReference type="ARBA" id="ARBA00022475"/>
    </source>
</evidence>
<keyword evidence="5" id="KW-0808">Transferase</keyword>
<evidence type="ECO:0000259" key="22">
    <source>
        <dbReference type="Pfam" id="PF13807"/>
    </source>
</evidence>
<keyword evidence="10 19" id="KW-1133">Transmembrane helix</keyword>
<dbReference type="InterPro" id="IPR032807">
    <property type="entry name" value="GNVR"/>
</dbReference>
<evidence type="ECO:0000256" key="6">
    <source>
        <dbReference type="ARBA" id="ARBA00022692"/>
    </source>
</evidence>
<dbReference type="Proteomes" id="UP000235777">
    <property type="component" value="Unassembled WGS sequence"/>
</dbReference>
<keyword evidence="12" id="KW-0829">Tyrosine-protein kinase</keyword>
<dbReference type="NCBIfam" id="TIGR01005">
    <property type="entry name" value="eps_transp_fam"/>
    <property type="match status" value="1"/>
</dbReference>
<protein>
    <recommendedName>
        <fullName evidence="16">Putative tyrosine-protein kinase EpsB</fullName>
    </recommendedName>
    <alternativeName>
        <fullName evidence="17">EPS I polysaccharide export protein EpsB</fullName>
    </alternativeName>
</protein>
<name>A0A2N7X0X5_9BURK</name>
<evidence type="ECO:0000256" key="14">
    <source>
        <dbReference type="ARBA" id="ARBA00053015"/>
    </source>
</evidence>
<dbReference type="PANTHER" id="PTHR32309:SF32">
    <property type="entry name" value="TYROSINE-PROTEIN KINASE ETK-RELATED"/>
    <property type="match status" value="1"/>
</dbReference>
<organism evidence="23 24">
    <name type="scientific">Trinickia symbiotica</name>
    <dbReference type="NCBI Taxonomy" id="863227"/>
    <lineage>
        <taxon>Bacteria</taxon>
        <taxon>Pseudomonadati</taxon>
        <taxon>Pseudomonadota</taxon>
        <taxon>Betaproteobacteria</taxon>
        <taxon>Burkholderiales</taxon>
        <taxon>Burkholderiaceae</taxon>
        <taxon>Trinickia</taxon>
    </lineage>
</organism>
<dbReference type="InterPro" id="IPR025669">
    <property type="entry name" value="AAA_dom"/>
</dbReference>
<keyword evidence="3" id="KW-1003">Cell membrane</keyword>
<keyword evidence="9" id="KW-0067">ATP-binding</keyword>
<comment type="similarity">
    <text evidence="2">Belongs to the etk/wzc family.</text>
</comment>
<dbReference type="SUPFAM" id="SSF52540">
    <property type="entry name" value="P-loop containing nucleoside triphosphate hydrolases"/>
    <property type="match status" value="1"/>
</dbReference>
<evidence type="ECO:0000256" key="9">
    <source>
        <dbReference type="ARBA" id="ARBA00022840"/>
    </source>
</evidence>
<evidence type="ECO:0000256" key="17">
    <source>
        <dbReference type="ARBA" id="ARBA00081049"/>
    </source>
</evidence>
<evidence type="ECO:0000256" key="2">
    <source>
        <dbReference type="ARBA" id="ARBA00008883"/>
    </source>
</evidence>
<dbReference type="CDD" id="cd05387">
    <property type="entry name" value="BY-kinase"/>
    <property type="match status" value="1"/>
</dbReference>
<dbReference type="GO" id="GO:0005524">
    <property type="term" value="F:ATP binding"/>
    <property type="evidence" value="ECO:0007669"/>
    <property type="project" value="UniProtKB-KW"/>
</dbReference>
<keyword evidence="18" id="KW-0175">Coiled coil</keyword>
<dbReference type="STRING" id="863227.GCA_000373005_03862"/>
<dbReference type="InterPro" id="IPR027417">
    <property type="entry name" value="P-loop_NTPase"/>
</dbReference>
<accession>A0A2N7X0X5</accession>
<dbReference type="NCBIfam" id="TIGR01007">
    <property type="entry name" value="eps_fam"/>
    <property type="match status" value="1"/>
</dbReference>
<evidence type="ECO:0000256" key="8">
    <source>
        <dbReference type="ARBA" id="ARBA00022777"/>
    </source>
</evidence>
<dbReference type="GO" id="GO:0005886">
    <property type="term" value="C:plasma membrane"/>
    <property type="evidence" value="ECO:0007669"/>
    <property type="project" value="UniProtKB-SubCell"/>
</dbReference>
<evidence type="ECO:0000256" key="11">
    <source>
        <dbReference type="ARBA" id="ARBA00023136"/>
    </source>
</evidence>
<keyword evidence="7" id="KW-0547">Nucleotide-binding</keyword>
<keyword evidence="8 23" id="KW-0418">Kinase</keyword>
<dbReference type="InterPro" id="IPR003856">
    <property type="entry name" value="LPS_length_determ_N"/>
</dbReference>
<comment type="function">
    <text evidence="15">Probably involved in polymerization and/or export of exopolysaccharide EPS I which functions as a virulence factor. May be involved in an ATP-dependent process in the pathway for EPS I production, possibly export of the trimeric repeat units across the inner membrane or their polymerization.</text>
</comment>
<evidence type="ECO:0000256" key="12">
    <source>
        <dbReference type="ARBA" id="ARBA00023137"/>
    </source>
</evidence>
<feature type="coiled-coil region" evidence="18">
    <location>
        <begin position="286"/>
        <end position="364"/>
    </location>
</feature>
<evidence type="ECO:0000313" key="23">
    <source>
        <dbReference type="EMBL" id="PMS35393.1"/>
    </source>
</evidence>
<dbReference type="GO" id="GO:0000271">
    <property type="term" value="P:polysaccharide biosynthetic process"/>
    <property type="evidence" value="ECO:0007669"/>
    <property type="project" value="UniProtKB-KW"/>
</dbReference>
<evidence type="ECO:0000256" key="13">
    <source>
        <dbReference type="ARBA" id="ARBA00023169"/>
    </source>
</evidence>
<dbReference type="OrthoDB" id="9808257at2"/>
<dbReference type="EMBL" id="PNYC01000011">
    <property type="protein sequence ID" value="PMS35393.1"/>
    <property type="molecule type" value="Genomic_DNA"/>
</dbReference>
<dbReference type="Pfam" id="PF13614">
    <property type="entry name" value="AAA_31"/>
    <property type="match status" value="1"/>
</dbReference>
<evidence type="ECO:0000256" key="7">
    <source>
        <dbReference type="ARBA" id="ARBA00022741"/>
    </source>
</evidence>
<dbReference type="GO" id="GO:0004713">
    <property type="term" value="F:protein tyrosine kinase activity"/>
    <property type="evidence" value="ECO:0007669"/>
    <property type="project" value="UniProtKB-KW"/>
</dbReference>
<evidence type="ECO:0000259" key="21">
    <source>
        <dbReference type="Pfam" id="PF13614"/>
    </source>
</evidence>
<dbReference type="PANTHER" id="PTHR32309">
    <property type="entry name" value="TYROSINE-PROTEIN KINASE"/>
    <property type="match status" value="1"/>
</dbReference>
<dbReference type="InterPro" id="IPR005702">
    <property type="entry name" value="Wzc-like_C"/>
</dbReference>
<proteinExistence type="inferred from homology"/>
<feature type="transmembrane region" description="Helical" evidence="19">
    <location>
        <begin position="33"/>
        <end position="51"/>
    </location>
</feature>
<sequence length="748" mass="81490">MAMNFDNRYTDVSAADELRLTDYLQAIFSNWRLIAMVTAVVTLLGLAYAFLAKPVYKADAVIQVEDVQNGDNGGGGNNQQQQIEPLSRMFTRKATTAAEIELLKSRLVTEATVRDLHLDISAEPREVPVIGPLLAALTTGKWGFKVQPFMDLGGFAWGNEKISVARFDTPKTLYGKSFTLTAGPNGTFTLNDPEGIAIANGHVGEDVSGVSAAGPVTVHVDQLTGRPGTQFQLTRSSTLDTVERLQKALRVTETALQSGIISVTLQGQNPVLTANVVNGIARQFIKQDADRRMAEAERTLSFLDEQLPQLRHELDTAEQRYNNFRNQHGTVDLSEESRLLLQQMVDNKTKLADLQRQRADLSQRFTANHPAVQALDAQIAQLQGSQGQMSKSVEALPDTEQTALRLLRDVRVDTELYTNLLNSAQQLRVVKAGQIGNVRVVDFAETPDEPVWPKRFIVILIGFGGGLFVGIVCAFVKKALYGGVERADEIESAIGVPVFAVVPRSGLQLRLQQNVMMRRQGLHVLAAQSPQDIAVEGVRSLRTTLQLSLDQAPNNIVMLTGSRPDAGKSFLSVNLAALVASAGKRVLVVDGDMRRGEVHSHFGVRHQPGLSDVLRGADPSSVIQREVLPGLDVLTKGTLPTHPSELLMSERFRDLLEAISRRYDLVIIDTPPVLAVTDSTVIGKYAGTTLLVVRYGRHPIAEISETAKRLETGGVNLKGVLLTDVPPAVPMLGGSYNGGYYGYESISE</sequence>
<evidence type="ECO:0000256" key="18">
    <source>
        <dbReference type="SAM" id="Coils"/>
    </source>
</evidence>